<evidence type="ECO:0000313" key="2">
    <source>
        <dbReference type="Proteomes" id="UP000436088"/>
    </source>
</evidence>
<dbReference type="Proteomes" id="UP000436088">
    <property type="component" value="Unassembled WGS sequence"/>
</dbReference>
<keyword evidence="2" id="KW-1185">Reference proteome</keyword>
<evidence type="ECO:0000313" key="1">
    <source>
        <dbReference type="EMBL" id="KAE8680995.1"/>
    </source>
</evidence>
<accession>A0A6A2YNW3</accession>
<organism evidence="1 2">
    <name type="scientific">Hibiscus syriacus</name>
    <name type="common">Rose of Sharon</name>
    <dbReference type="NCBI Taxonomy" id="106335"/>
    <lineage>
        <taxon>Eukaryota</taxon>
        <taxon>Viridiplantae</taxon>
        <taxon>Streptophyta</taxon>
        <taxon>Embryophyta</taxon>
        <taxon>Tracheophyta</taxon>
        <taxon>Spermatophyta</taxon>
        <taxon>Magnoliopsida</taxon>
        <taxon>eudicotyledons</taxon>
        <taxon>Gunneridae</taxon>
        <taxon>Pentapetalae</taxon>
        <taxon>rosids</taxon>
        <taxon>malvids</taxon>
        <taxon>Malvales</taxon>
        <taxon>Malvaceae</taxon>
        <taxon>Malvoideae</taxon>
        <taxon>Hibiscus</taxon>
    </lineage>
</organism>
<dbReference type="AlphaFoldDB" id="A0A6A2YNW3"/>
<reference evidence="1" key="1">
    <citation type="submission" date="2019-09" db="EMBL/GenBank/DDBJ databases">
        <title>Draft genome information of white flower Hibiscus syriacus.</title>
        <authorList>
            <person name="Kim Y.-M."/>
        </authorList>
    </citation>
    <scope>NUCLEOTIDE SEQUENCE [LARGE SCALE GENOMIC DNA]</scope>
    <source>
        <strain evidence="1">YM2019G1</strain>
    </source>
</reference>
<proteinExistence type="predicted"/>
<gene>
    <name evidence="1" type="ORF">F3Y22_tig00111356pilonHSYRG00173</name>
</gene>
<protein>
    <submittedName>
        <fullName evidence="1">Uncharacterized protein</fullName>
    </submittedName>
</protein>
<name>A0A6A2YNW3_HIBSY</name>
<comment type="caution">
    <text evidence="1">The sequence shown here is derived from an EMBL/GenBank/DDBJ whole genome shotgun (WGS) entry which is preliminary data.</text>
</comment>
<dbReference type="EMBL" id="VEPZ02001317">
    <property type="protein sequence ID" value="KAE8680995.1"/>
    <property type="molecule type" value="Genomic_DNA"/>
</dbReference>
<sequence length="158" mass="17506">MCIDLAPCKLPADRTSNQHCKFISAAIQAFHGAEFILGKINISDVQDVTVDGLNELNPKSSDSYLEVPQQKKMRKTESQCQCELLDIPLWGSTSTCGRRLEMEDAAVAMPRFLLLPPQILNVETMNNGGKHSPIVSSKSIPRSPEFPRKPFLRCGCDC</sequence>